<organism evidence="1 2">
    <name type="scientific">Natrialba aegyptia DSM 13077</name>
    <dbReference type="NCBI Taxonomy" id="1227491"/>
    <lineage>
        <taxon>Archaea</taxon>
        <taxon>Methanobacteriati</taxon>
        <taxon>Methanobacteriota</taxon>
        <taxon>Stenosarchaea group</taxon>
        <taxon>Halobacteria</taxon>
        <taxon>Halobacteriales</taxon>
        <taxon>Natrialbaceae</taxon>
        <taxon>Natrialba</taxon>
    </lineage>
</organism>
<evidence type="ECO:0000313" key="2">
    <source>
        <dbReference type="Proteomes" id="UP000011591"/>
    </source>
</evidence>
<dbReference type="InterPro" id="IPR036390">
    <property type="entry name" value="WH_DNA-bd_sf"/>
</dbReference>
<proteinExistence type="predicted"/>
<keyword evidence="2" id="KW-1185">Reference proteome</keyword>
<accession>M0B443</accession>
<evidence type="ECO:0008006" key="3">
    <source>
        <dbReference type="Google" id="ProtNLM"/>
    </source>
</evidence>
<dbReference type="PATRIC" id="fig|1227491.4.peg.2160"/>
<comment type="caution">
    <text evidence="1">The sequence shown here is derived from an EMBL/GenBank/DDBJ whole genome shotgun (WGS) entry which is preliminary data.</text>
</comment>
<dbReference type="AlphaFoldDB" id="M0B443"/>
<gene>
    <name evidence="1" type="ORF">C480_10530</name>
</gene>
<dbReference type="SUPFAM" id="SSF46785">
    <property type="entry name" value="Winged helix' DNA-binding domain"/>
    <property type="match status" value="1"/>
</dbReference>
<sequence>MLVDETGYSRNTVYNRLEVLQAAGHIDVKHESTRMFEFVTDPRKDA</sequence>
<dbReference type="EMBL" id="AOIP01000026">
    <property type="protein sequence ID" value="ELZ05312.1"/>
    <property type="molecule type" value="Genomic_DNA"/>
</dbReference>
<name>M0B443_9EURY</name>
<reference evidence="1 2" key="1">
    <citation type="journal article" date="2014" name="PLoS Genet.">
        <title>Phylogenetically driven sequencing of extremely halophilic archaea reveals strategies for static and dynamic osmo-response.</title>
        <authorList>
            <person name="Becker E.A."/>
            <person name="Seitzer P.M."/>
            <person name="Tritt A."/>
            <person name="Larsen D."/>
            <person name="Krusor M."/>
            <person name="Yao A.I."/>
            <person name="Wu D."/>
            <person name="Madern D."/>
            <person name="Eisen J.A."/>
            <person name="Darling A.E."/>
            <person name="Facciotti M.T."/>
        </authorList>
    </citation>
    <scope>NUCLEOTIDE SEQUENCE [LARGE SCALE GENOMIC DNA]</scope>
    <source>
        <strain evidence="1 2">DSM 13077</strain>
    </source>
</reference>
<dbReference type="Proteomes" id="UP000011591">
    <property type="component" value="Unassembled WGS sequence"/>
</dbReference>
<evidence type="ECO:0000313" key="1">
    <source>
        <dbReference type="EMBL" id="ELZ05312.1"/>
    </source>
</evidence>
<protein>
    <recommendedName>
        <fullName evidence="3">ArsR family transcriptional regulator</fullName>
    </recommendedName>
</protein>